<dbReference type="InterPro" id="IPR019133">
    <property type="entry name" value="MIC60"/>
</dbReference>
<feature type="region of interest" description="Disordered" evidence="8">
    <location>
        <begin position="173"/>
        <end position="207"/>
    </location>
</feature>
<dbReference type="OrthoDB" id="10261039at2759"/>
<protein>
    <recommendedName>
        <fullName evidence="11">Mitofilin</fullName>
    </recommendedName>
</protein>
<dbReference type="EMBL" id="SDOX01000020">
    <property type="protein sequence ID" value="TFJ84138.1"/>
    <property type="molecule type" value="Genomic_DNA"/>
</dbReference>
<name>A0A4D9D687_9STRA</name>
<comment type="caution">
    <text evidence="9">The sequence shown here is derived from an EMBL/GenBank/DDBJ whole genome shotgun (WGS) entry which is preliminary data.</text>
</comment>
<evidence type="ECO:0000256" key="5">
    <source>
        <dbReference type="ARBA" id="ARBA00022989"/>
    </source>
</evidence>
<keyword evidence="5" id="KW-1133">Transmembrane helix</keyword>
<dbReference type="PANTHER" id="PTHR15415">
    <property type="entry name" value="MITOFILIN"/>
    <property type="match status" value="1"/>
</dbReference>
<accession>A0A4D9D687</accession>
<evidence type="ECO:0000256" key="6">
    <source>
        <dbReference type="ARBA" id="ARBA00023128"/>
    </source>
</evidence>
<evidence type="ECO:0000256" key="8">
    <source>
        <dbReference type="SAM" id="MobiDB-lite"/>
    </source>
</evidence>
<dbReference type="AlphaFoldDB" id="A0A4D9D687"/>
<dbReference type="PANTHER" id="PTHR15415:SF7">
    <property type="entry name" value="MICOS COMPLEX SUBUNIT MIC60"/>
    <property type="match status" value="1"/>
</dbReference>
<evidence type="ECO:0000256" key="3">
    <source>
        <dbReference type="ARBA" id="ARBA00022692"/>
    </source>
</evidence>
<feature type="region of interest" description="Disordered" evidence="8">
    <location>
        <begin position="16"/>
        <end position="59"/>
    </location>
</feature>
<proteinExistence type="inferred from homology"/>
<keyword evidence="7" id="KW-0472">Membrane</keyword>
<evidence type="ECO:0000256" key="2">
    <source>
        <dbReference type="ARBA" id="ARBA00010877"/>
    </source>
</evidence>
<dbReference type="GO" id="GO:0042407">
    <property type="term" value="P:cristae formation"/>
    <property type="evidence" value="ECO:0007669"/>
    <property type="project" value="TreeGrafter"/>
</dbReference>
<dbReference type="Pfam" id="PF09731">
    <property type="entry name" value="Mitofilin"/>
    <property type="match status" value="1"/>
</dbReference>
<comment type="similarity">
    <text evidence="2">Belongs to the MICOS complex subunit Mic60 family.</text>
</comment>
<evidence type="ECO:0000256" key="1">
    <source>
        <dbReference type="ARBA" id="ARBA00004273"/>
    </source>
</evidence>
<reference evidence="9 10" key="1">
    <citation type="submission" date="2019-01" db="EMBL/GenBank/DDBJ databases">
        <title>Nuclear Genome Assembly of the Microalgal Biofuel strain Nannochloropsis salina CCMP1776.</title>
        <authorList>
            <person name="Hovde B."/>
        </authorList>
    </citation>
    <scope>NUCLEOTIDE SEQUENCE [LARGE SCALE GENOMIC DNA]</scope>
    <source>
        <strain evidence="9 10">CCMP1776</strain>
    </source>
</reference>
<evidence type="ECO:0000256" key="7">
    <source>
        <dbReference type="ARBA" id="ARBA00023136"/>
    </source>
</evidence>
<evidence type="ECO:0000313" key="9">
    <source>
        <dbReference type="EMBL" id="TFJ84138.1"/>
    </source>
</evidence>
<feature type="region of interest" description="Disordered" evidence="8">
    <location>
        <begin position="242"/>
        <end position="274"/>
    </location>
</feature>
<comment type="subcellular location">
    <subcellularLocation>
        <location evidence="1">Mitochondrion inner membrane</location>
    </subcellularLocation>
</comment>
<dbReference type="Proteomes" id="UP000355283">
    <property type="component" value="Unassembled WGS sequence"/>
</dbReference>
<gene>
    <name evidence="9" type="ORF">NSK_004611</name>
</gene>
<keyword evidence="4" id="KW-0999">Mitochondrion inner membrane</keyword>
<evidence type="ECO:0008006" key="11">
    <source>
        <dbReference type="Google" id="ProtNLM"/>
    </source>
</evidence>
<organism evidence="9 10">
    <name type="scientific">Nannochloropsis salina CCMP1776</name>
    <dbReference type="NCBI Taxonomy" id="1027361"/>
    <lineage>
        <taxon>Eukaryota</taxon>
        <taxon>Sar</taxon>
        <taxon>Stramenopiles</taxon>
        <taxon>Ochrophyta</taxon>
        <taxon>Eustigmatophyceae</taxon>
        <taxon>Eustigmatales</taxon>
        <taxon>Monodopsidaceae</taxon>
        <taxon>Microchloropsis</taxon>
        <taxon>Microchloropsis salina</taxon>
    </lineage>
</organism>
<feature type="compositionally biased region" description="Basic and acidic residues" evidence="8">
    <location>
        <begin position="242"/>
        <end position="251"/>
    </location>
</feature>
<keyword evidence="10" id="KW-1185">Reference proteome</keyword>
<dbReference type="GO" id="GO:0061617">
    <property type="term" value="C:MICOS complex"/>
    <property type="evidence" value="ECO:0007669"/>
    <property type="project" value="TreeGrafter"/>
</dbReference>
<keyword evidence="6" id="KW-0496">Mitochondrion</keyword>
<evidence type="ECO:0000256" key="4">
    <source>
        <dbReference type="ARBA" id="ARBA00022792"/>
    </source>
</evidence>
<sequence length="672" mass="71910">MLGQRWLAVSPSPYLRALSTKPPLSSRPPNLYKAPPPGPKAPRGHPPPPAGPEPPAQKASGGFGLGAALGMIVLAGGTAATGYYYVLADQNEKSHMEGYLAKVKSTVGLAPPLEIETPPTGAAASNRENEVKNAKGDVEAAAAGAAASVKTELQKATTRASQAVHAVEEKVATALRGGKEAPASDTENSMGPSEKKGGAEDGDDGGAELSEKVKEAAREVEGEVRSAVENAEHLAAQIISDIEDRAKKEEDPGVVATEEGEKKKDGAPTESALGRKQAEAALKHFAGYESRGKELRFDTLTRAAEEALAQGEALRNHLEQTLLKDLAVLSNEALQLRVVQLVGELQERTKWEALRLHEAVRKGEMEVSGKYVELIRKLREESVEEVGRQSRALEAEKQVALLKAMEEKDKACKALLEEEMRSFTVNVTAAFEQERAQDRALVEAQAKRELENVLYERETGYQAALAGRLEELGRLKGEVEALEAVFETDTDYEHVSWKVHRVSAALLAFELALQSSQPLRREIAALQHVTKGDPVLDAVLAGLPPAASEGVPTPSELQVRFPMVQKAAREAAFVPELSPGMVGHMFAGLLAAVTIQPRGLVEGAGADETLARAAYHVERGHLAEAVQELEGLGGLAGRTVEDWLNDARGRLELTQAARAMNARSALLNVSMV</sequence>
<evidence type="ECO:0000313" key="10">
    <source>
        <dbReference type="Proteomes" id="UP000355283"/>
    </source>
</evidence>
<keyword evidence="3" id="KW-0812">Transmembrane</keyword>
<feature type="compositionally biased region" description="Pro residues" evidence="8">
    <location>
        <begin position="34"/>
        <end position="55"/>
    </location>
</feature>